<protein>
    <submittedName>
        <fullName evidence="2">Alpha/beta fold hydrolase</fullName>
    </submittedName>
</protein>
<keyword evidence="3" id="KW-1185">Reference proteome</keyword>
<sequence length="274" mass="30057">MTPTTVELVNGLSTRVLDTGGPGPAVVLIHGLANSIEIWDRVLPALAVRHRVVAFDIPGFGQASRPADAAYDEAFFSAQLEAVLDTLRIERAHLVGSSLGAGMIVRFSGRGLARIDRAVLAAPGGFGRRTHPLMRFVGLPLIGGFLGRPTPPNNRLTLRLAMADQRQVTPELMELTNRYARLPGSDRSYVRTLQSGVGLLGIKGRDSFEALARRFDRPSLVLWGRQDRVFPVAHSERAMALLPQAERVLIDDCGHYPHWEQPEVFTAEVLRFLA</sequence>
<dbReference type="GO" id="GO:0016787">
    <property type="term" value="F:hydrolase activity"/>
    <property type="evidence" value="ECO:0007669"/>
    <property type="project" value="UniProtKB-KW"/>
</dbReference>
<evidence type="ECO:0000259" key="1">
    <source>
        <dbReference type="Pfam" id="PF00561"/>
    </source>
</evidence>
<dbReference type="SUPFAM" id="SSF53474">
    <property type="entry name" value="alpha/beta-Hydrolases"/>
    <property type="match status" value="1"/>
</dbReference>
<dbReference type="EMBL" id="JADWOX010000014">
    <property type="protein sequence ID" value="MBI1685575.1"/>
    <property type="molecule type" value="Genomic_DNA"/>
</dbReference>
<dbReference type="PANTHER" id="PTHR46438:SF11">
    <property type="entry name" value="LIPASE-RELATED"/>
    <property type="match status" value="1"/>
</dbReference>
<dbReference type="Proteomes" id="UP000639859">
    <property type="component" value="Unassembled WGS sequence"/>
</dbReference>
<gene>
    <name evidence="2" type="ORF">I4Q42_18045</name>
</gene>
<organism evidence="2 3">
    <name type="scientific">Caulobacter hibisci</name>
    <dbReference type="NCBI Taxonomy" id="2035993"/>
    <lineage>
        <taxon>Bacteria</taxon>
        <taxon>Pseudomonadati</taxon>
        <taxon>Pseudomonadota</taxon>
        <taxon>Alphaproteobacteria</taxon>
        <taxon>Caulobacterales</taxon>
        <taxon>Caulobacteraceae</taxon>
        <taxon>Caulobacter</taxon>
    </lineage>
</organism>
<dbReference type="PANTHER" id="PTHR46438">
    <property type="entry name" value="ALPHA/BETA-HYDROLASES SUPERFAMILY PROTEIN"/>
    <property type="match status" value="1"/>
</dbReference>
<keyword evidence="2" id="KW-0378">Hydrolase</keyword>
<dbReference type="InterPro" id="IPR000073">
    <property type="entry name" value="AB_hydrolase_1"/>
</dbReference>
<reference evidence="2 3" key="1">
    <citation type="submission" date="2020-11" db="EMBL/GenBank/DDBJ databases">
        <title>genome sequence of strain KACC 18849.</title>
        <authorList>
            <person name="Gao J."/>
            <person name="Zhang X."/>
        </authorList>
    </citation>
    <scope>NUCLEOTIDE SEQUENCE [LARGE SCALE GENOMIC DNA]</scope>
    <source>
        <strain evidence="2 3">KACC 18849</strain>
    </source>
</reference>
<dbReference type="Pfam" id="PF00561">
    <property type="entry name" value="Abhydrolase_1"/>
    <property type="match status" value="1"/>
</dbReference>
<comment type="caution">
    <text evidence="2">The sequence shown here is derived from an EMBL/GenBank/DDBJ whole genome shotgun (WGS) entry which is preliminary data.</text>
</comment>
<evidence type="ECO:0000313" key="3">
    <source>
        <dbReference type="Proteomes" id="UP000639859"/>
    </source>
</evidence>
<evidence type="ECO:0000313" key="2">
    <source>
        <dbReference type="EMBL" id="MBI1685575.1"/>
    </source>
</evidence>
<accession>A0ABS0T3C2</accession>
<proteinExistence type="predicted"/>
<dbReference type="InterPro" id="IPR029058">
    <property type="entry name" value="AB_hydrolase_fold"/>
</dbReference>
<dbReference type="Gene3D" id="3.40.50.1820">
    <property type="entry name" value="alpha/beta hydrolase"/>
    <property type="match status" value="1"/>
</dbReference>
<feature type="domain" description="AB hydrolase-1" evidence="1">
    <location>
        <begin position="24"/>
        <end position="262"/>
    </location>
</feature>
<dbReference type="RefSeq" id="WP_198577483.1">
    <property type="nucleotide sequence ID" value="NZ_JADWOX010000014.1"/>
</dbReference>
<dbReference type="PRINTS" id="PR00111">
    <property type="entry name" value="ABHYDROLASE"/>
</dbReference>
<name>A0ABS0T3C2_9CAUL</name>